<proteinExistence type="inferred from homology"/>
<reference evidence="10 11" key="2">
    <citation type="submission" date="2020-03" db="EMBL/GenBank/DDBJ databases">
        <authorList>
            <person name="Ichikawa N."/>
            <person name="Kimura A."/>
            <person name="Kitahashi Y."/>
            <person name="Uohara A."/>
        </authorList>
    </citation>
    <scope>NUCLEOTIDE SEQUENCE [LARGE SCALE GENOMIC DNA]</scope>
    <source>
        <strain evidence="10 11">NBRC 105367</strain>
    </source>
</reference>
<keyword evidence="11" id="KW-1185">Reference proteome</keyword>
<evidence type="ECO:0000313" key="11">
    <source>
        <dbReference type="Proteomes" id="UP000503011"/>
    </source>
</evidence>
<comment type="similarity">
    <text evidence="2 8">Belongs to the PHP hydrolase family. HisK subfamily.</text>
</comment>
<dbReference type="SUPFAM" id="SSF89550">
    <property type="entry name" value="PHP domain-like"/>
    <property type="match status" value="1"/>
</dbReference>
<keyword evidence="4 8" id="KW-0028">Amino-acid biosynthesis</keyword>
<accession>A0A6F8YR66</accession>
<evidence type="ECO:0000256" key="7">
    <source>
        <dbReference type="ARBA" id="ARBA00049158"/>
    </source>
</evidence>
<dbReference type="AlphaFoldDB" id="A0A6F8YR66"/>
<dbReference type="KEGG" id="psuu:Psuf_057960"/>
<evidence type="ECO:0000256" key="5">
    <source>
        <dbReference type="ARBA" id="ARBA00022801"/>
    </source>
</evidence>
<evidence type="ECO:0000256" key="3">
    <source>
        <dbReference type="ARBA" id="ARBA00013085"/>
    </source>
</evidence>
<dbReference type="Gene3D" id="3.20.20.140">
    <property type="entry name" value="Metal-dependent hydrolases"/>
    <property type="match status" value="1"/>
</dbReference>
<organism evidence="10 11">
    <name type="scientific">Phytohabitans suffuscus</name>
    <dbReference type="NCBI Taxonomy" id="624315"/>
    <lineage>
        <taxon>Bacteria</taxon>
        <taxon>Bacillati</taxon>
        <taxon>Actinomycetota</taxon>
        <taxon>Actinomycetes</taxon>
        <taxon>Micromonosporales</taxon>
        <taxon>Micromonosporaceae</taxon>
    </lineage>
</organism>
<gene>
    <name evidence="10" type="ORF">Psuf_057960</name>
</gene>
<dbReference type="PANTHER" id="PTHR21039:SF0">
    <property type="entry name" value="HISTIDINOL-PHOSPHATASE"/>
    <property type="match status" value="1"/>
</dbReference>
<evidence type="ECO:0000256" key="1">
    <source>
        <dbReference type="ARBA" id="ARBA00004970"/>
    </source>
</evidence>
<comment type="catalytic activity">
    <reaction evidence="7 8">
        <text>L-histidinol phosphate + H2O = L-histidinol + phosphate</text>
        <dbReference type="Rhea" id="RHEA:14465"/>
        <dbReference type="ChEBI" id="CHEBI:15377"/>
        <dbReference type="ChEBI" id="CHEBI:43474"/>
        <dbReference type="ChEBI" id="CHEBI:57699"/>
        <dbReference type="ChEBI" id="CHEBI:57980"/>
        <dbReference type="EC" id="3.1.3.15"/>
    </reaction>
</comment>
<keyword evidence="6 8" id="KW-0368">Histidine biosynthesis</keyword>
<comment type="pathway">
    <text evidence="1 8">Amino-acid biosynthesis; L-histidine biosynthesis; L-histidine from 5-phospho-alpha-D-ribose 1-diphosphate: step 8/9.</text>
</comment>
<dbReference type="EC" id="3.1.3.15" evidence="3 8"/>
<dbReference type="EMBL" id="AP022871">
    <property type="protein sequence ID" value="BCB88483.1"/>
    <property type="molecule type" value="Genomic_DNA"/>
</dbReference>
<dbReference type="RefSeq" id="WP_232075101.1">
    <property type="nucleotide sequence ID" value="NZ_AP022871.1"/>
</dbReference>
<sequence length="273" mass="30436">MLPADNHVHSEWSFDTGAQASMDRACARAVELGVPAVAFTEHLEFTDWVDGDAIAADGLELGWWARIQPIDVTGYLACVARCRERYPGLRIRTGVEAGEPHMFGASVARVLASGPFERVLGSLHAIPYEGRLVAPDKLFHTLGTHEVMRRYFTEMVRMIKESDAFEVLAHLDYPRRYWPAGAPPYREADHEEGYRAVLSALAGSDRALEVNTRSPMASVDLLRWWREEGGRAVSFGSDAHLPWIVGDKFDVAVDVAAAAGFTRGRDAHDFWRR</sequence>
<dbReference type="InterPro" id="IPR016195">
    <property type="entry name" value="Pol/histidinol_Pase-like"/>
</dbReference>
<keyword evidence="5 8" id="KW-0378">Hydrolase</keyword>
<dbReference type="PANTHER" id="PTHR21039">
    <property type="entry name" value="HISTIDINOL PHOSPHATASE-RELATED"/>
    <property type="match status" value="1"/>
</dbReference>
<evidence type="ECO:0000313" key="10">
    <source>
        <dbReference type="EMBL" id="BCB88483.1"/>
    </source>
</evidence>
<evidence type="ECO:0000256" key="6">
    <source>
        <dbReference type="ARBA" id="ARBA00023102"/>
    </source>
</evidence>
<dbReference type="GO" id="GO:0000105">
    <property type="term" value="P:L-histidine biosynthetic process"/>
    <property type="evidence" value="ECO:0007669"/>
    <property type="project" value="UniProtKB-UniRule"/>
</dbReference>
<dbReference type="InterPro" id="IPR004013">
    <property type="entry name" value="PHP_dom"/>
</dbReference>
<evidence type="ECO:0000256" key="2">
    <source>
        <dbReference type="ARBA" id="ARBA00009152"/>
    </source>
</evidence>
<dbReference type="GO" id="GO:0005737">
    <property type="term" value="C:cytoplasm"/>
    <property type="evidence" value="ECO:0007669"/>
    <property type="project" value="TreeGrafter"/>
</dbReference>
<dbReference type="UniPathway" id="UPA00031">
    <property type="reaction ID" value="UER00013"/>
</dbReference>
<feature type="domain" description="PHP" evidence="9">
    <location>
        <begin position="5"/>
        <end position="212"/>
    </location>
</feature>
<evidence type="ECO:0000256" key="4">
    <source>
        <dbReference type="ARBA" id="ARBA00022605"/>
    </source>
</evidence>
<dbReference type="Pfam" id="PF02811">
    <property type="entry name" value="PHP"/>
    <property type="match status" value="1"/>
</dbReference>
<dbReference type="InterPro" id="IPR010140">
    <property type="entry name" value="Histidinol_P_phosphatase_HisJ"/>
</dbReference>
<evidence type="ECO:0000256" key="8">
    <source>
        <dbReference type="RuleBase" id="RU366003"/>
    </source>
</evidence>
<evidence type="ECO:0000259" key="9">
    <source>
        <dbReference type="Pfam" id="PF02811"/>
    </source>
</evidence>
<name>A0A6F8YR66_9ACTN</name>
<dbReference type="Proteomes" id="UP000503011">
    <property type="component" value="Chromosome"/>
</dbReference>
<dbReference type="GO" id="GO:0004401">
    <property type="term" value="F:histidinol-phosphatase activity"/>
    <property type="evidence" value="ECO:0007669"/>
    <property type="project" value="UniProtKB-UniRule"/>
</dbReference>
<reference evidence="10 11" key="1">
    <citation type="submission" date="2020-03" db="EMBL/GenBank/DDBJ databases">
        <title>Whole genome shotgun sequence of Phytohabitans suffuscus NBRC 105367.</title>
        <authorList>
            <person name="Komaki H."/>
            <person name="Tamura T."/>
        </authorList>
    </citation>
    <scope>NUCLEOTIDE SEQUENCE [LARGE SCALE GENOMIC DNA]</scope>
    <source>
        <strain evidence="10 11">NBRC 105367</strain>
    </source>
</reference>
<protein>
    <recommendedName>
        <fullName evidence="3 8">Histidinol-phosphatase</fullName>
        <shortName evidence="8">HolPase</shortName>
        <ecNumber evidence="3 8">3.1.3.15</ecNumber>
    </recommendedName>
</protein>